<dbReference type="SUPFAM" id="SSF48452">
    <property type="entry name" value="TPR-like"/>
    <property type="match status" value="1"/>
</dbReference>
<keyword evidence="1" id="KW-0802">TPR repeat</keyword>
<dbReference type="PANTHER" id="PTHR10098">
    <property type="entry name" value="RAPSYN-RELATED"/>
    <property type="match status" value="1"/>
</dbReference>
<keyword evidence="2" id="KW-0812">Transmembrane</keyword>
<gene>
    <name evidence="4" type="ORF">ESZ48_18770</name>
</gene>
<organism evidence="4 5">
    <name type="scientific">Gelidibacter gilvus</name>
    <dbReference type="NCBI Taxonomy" id="59602"/>
    <lineage>
        <taxon>Bacteria</taxon>
        <taxon>Pseudomonadati</taxon>
        <taxon>Bacteroidota</taxon>
        <taxon>Flavobacteriia</taxon>
        <taxon>Flavobacteriales</taxon>
        <taxon>Flavobacteriaceae</taxon>
        <taxon>Gelidibacter</taxon>
    </lineage>
</organism>
<proteinExistence type="predicted"/>
<feature type="transmembrane region" description="Helical" evidence="2">
    <location>
        <begin position="994"/>
        <end position="1009"/>
    </location>
</feature>
<dbReference type="SMART" id="SM00028">
    <property type="entry name" value="TPR"/>
    <property type="match status" value="2"/>
</dbReference>
<evidence type="ECO:0000256" key="2">
    <source>
        <dbReference type="SAM" id="Phobius"/>
    </source>
</evidence>
<comment type="caution">
    <text evidence="4">The sequence shown here is derived from an EMBL/GenBank/DDBJ whole genome shotgun (WGS) entry which is preliminary data.</text>
</comment>
<feature type="domain" description="CHAT" evidence="3">
    <location>
        <begin position="727"/>
        <end position="984"/>
    </location>
</feature>
<reference evidence="4 5" key="1">
    <citation type="submission" date="2019-01" db="EMBL/GenBank/DDBJ databases">
        <title>Genome sequence of the Antarctic species Gelidibacter gilvus ACAM 158(T).</title>
        <authorList>
            <person name="Bowman J.P."/>
        </authorList>
    </citation>
    <scope>NUCLEOTIDE SEQUENCE [LARGE SCALE GENOMIC DNA]</scope>
    <source>
        <strain evidence="4 5">IC158</strain>
    </source>
</reference>
<dbReference type="OrthoDB" id="9771112at2"/>
<dbReference type="Gene3D" id="1.25.40.10">
    <property type="entry name" value="Tetratricopeptide repeat domain"/>
    <property type="match status" value="1"/>
</dbReference>
<evidence type="ECO:0000313" key="5">
    <source>
        <dbReference type="Proteomes" id="UP000289792"/>
    </source>
</evidence>
<evidence type="ECO:0000256" key="1">
    <source>
        <dbReference type="PROSITE-ProRule" id="PRU00339"/>
    </source>
</evidence>
<protein>
    <submittedName>
        <fullName evidence="4">CHAT domain-containing protein</fullName>
    </submittedName>
</protein>
<keyword evidence="2" id="KW-1133">Transmembrane helix</keyword>
<accession>A0A4Q0X9S3</accession>
<keyword evidence="5" id="KW-1185">Reference proteome</keyword>
<dbReference type="Pfam" id="PF12770">
    <property type="entry name" value="CHAT"/>
    <property type="match status" value="1"/>
</dbReference>
<evidence type="ECO:0000313" key="4">
    <source>
        <dbReference type="EMBL" id="RXJ43787.1"/>
    </source>
</evidence>
<dbReference type="Proteomes" id="UP000289792">
    <property type="component" value="Unassembled WGS sequence"/>
</dbReference>
<dbReference type="AlphaFoldDB" id="A0A4Q0X9S3"/>
<keyword evidence="2" id="KW-0472">Membrane</keyword>
<dbReference type="InterPro" id="IPR011990">
    <property type="entry name" value="TPR-like_helical_dom_sf"/>
</dbReference>
<dbReference type="InterPro" id="IPR024983">
    <property type="entry name" value="CHAT_dom"/>
</dbReference>
<dbReference type="EMBL" id="SDDZ01000021">
    <property type="protein sequence ID" value="RXJ43787.1"/>
    <property type="molecule type" value="Genomic_DNA"/>
</dbReference>
<feature type="repeat" description="TPR" evidence="1">
    <location>
        <begin position="169"/>
        <end position="202"/>
    </location>
</feature>
<name>A0A4Q0X9S3_9FLAO</name>
<evidence type="ECO:0000259" key="3">
    <source>
        <dbReference type="Pfam" id="PF12770"/>
    </source>
</evidence>
<dbReference type="InterPro" id="IPR019734">
    <property type="entry name" value="TPR_rpt"/>
</dbReference>
<sequence length="1019" mass="119339">MKQHVFIFLSLLWLSFGFSQTIYDKDDLTILADSLSNTGLYKRAISLRKEAIKTQKKASKDYRVYLDAKYHHTKSCDYEFDSYSYYDPDKNITKEVRERYLDSGLQSAIKARDLLIKMEVPDRMFQSQVQSRIYHQTAYLGNWKHALEQAQLGYEFLKDTLTNNDKVVVDWIYDLGYIYSKLGDYSKSVENFQSSIDLYLNVTGDNNFDIGLSYNNLAIEYSKLGLRKLELESLLKAQNIWEKLDEESVQRFLYTCYGNLFYWYSYYGDFDKAEEYISKKNRLKALSNNRSTDLLFRNKEEVYKNKLSEWYDLMLHYSRKKDTIQMVFYVDTILKAINSDRKLFDFETYQLSSTLKFYASFIENENPEEALLMVDRAIAVQHKYKDIFYTKAFGFQLYKAELLLKSKKYAEAKIVLEDLNDLSDIREISDRFKLTLLNAKTAQGFHDNKNAKIYFDDAFSVLKDSEKSIEDVKLQDLIPLVSFETIEGFLAMGDFYKQLYKEENNKNDLKKASHRYFLASEIYNQLYLGQRYNERLFTTYNDVNERLMDIGFEQLNDKKLLSQIINSIENNGSKLIWSRFVFNNRRQEFAVPERFIDQEENIKAQLNFYQNALVDADENSEEKIALWKDKVFDLKNDLSKLHDSIKHQNNTYYQLNVKDFNVMSLQKSLKDAEVILKYVFTDDHLYAFLISNNNIQLVSKSDKGKVLETLKICLMDLKHRTTNYQESFKSLETILFDQIDLNAFKKLIIIPDGALNYFPFEALILNKKMPDISYASSLLLYQEQKSESPGNEALHIGAFSVSNNSRKLPRTYDEINAILKVFKGKSYPNASKQEFLQNLDGFNVLHLAMHSNIDELQPEFSSLNFYGDSDNRLFISELYNESLDADMAVLSACDTGSGFYENGEGVISLSRAFSYAGVPSTVMSLWKVDDEATAKIMSYFYEHLKKGETKDEALKNAKLDYLKHTDDDLLRHPYYWSGFVITGNTDALVEKKSYWIYLSIIPFVMLGFFRKKLFQFFKK</sequence>
<dbReference type="PROSITE" id="PS50005">
    <property type="entry name" value="TPR"/>
    <property type="match status" value="1"/>
</dbReference>